<reference evidence="12 13" key="1">
    <citation type="submission" date="2016-08" db="EMBL/GenBank/DDBJ databases">
        <title>Novel Firmicute Genomes.</title>
        <authorList>
            <person name="Poppleton D.I."/>
            <person name="Gribaldo S."/>
        </authorList>
    </citation>
    <scope>NUCLEOTIDE SEQUENCE [LARGE SCALE GENOMIC DNA]</scope>
    <source>
        <strain evidence="12 13">RAOx-1</strain>
    </source>
</reference>
<feature type="transmembrane region" description="Helical" evidence="9">
    <location>
        <begin position="267"/>
        <end position="290"/>
    </location>
</feature>
<evidence type="ECO:0000313" key="12">
    <source>
        <dbReference type="EMBL" id="RKD25844.1"/>
    </source>
</evidence>
<keyword evidence="13" id="KW-1185">Reference proteome</keyword>
<dbReference type="Gene3D" id="3.40.50.300">
    <property type="entry name" value="P-loop containing nucleotide triphosphate hydrolases"/>
    <property type="match status" value="1"/>
</dbReference>
<dbReference type="PANTHER" id="PTHR43394:SF1">
    <property type="entry name" value="ATP-BINDING CASSETTE SUB-FAMILY B MEMBER 10, MITOCHONDRIAL"/>
    <property type="match status" value="1"/>
</dbReference>
<evidence type="ECO:0000256" key="3">
    <source>
        <dbReference type="ARBA" id="ARBA00022475"/>
    </source>
</evidence>
<dbReference type="CDD" id="cd03247">
    <property type="entry name" value="ABCC_cytochrome_bd"/>
    <property type="match status" value="1"/>
</dbReference>
<accession>A0A419SNG2</accession>
<dbReference type="InterPro" id="IPR003593">
    <property type="entry name" value="AAA+_ATPase"/>
</dbReference>
<dbReference type="InterPro" id="IPR003439">
    <property type="entry name" value="ABC_transporter-like_ATP-bd"/>
</dbReference>
<dbReference type="RefSeq" id="WP_120188523.1">
    <property type="nucleotide sequence ID" value="NZ_MCHY01000006.1"/>
</dbReference>
<evidence type="ECO:0000256" key="5">
    <source>
        <dbReference type="ARBA" id="ARBA00022741"/>
    </source>
</evidence>
<keyword evidence="4 9" id="KW-0812">Transmembrane</keyword>
<dbReference type="NCBIfam" id="TIGR02868">
    <property type="entry name" value="CydC"/>
    <property type="match status" value="1"/>
</dbReference>
<dbReference type="Pfam" id="PF00005">
    <property type="entry name" value="ABC_tran"/>
    <property type="match status" value="1"/>
</dbReference>
<evidence type="ECO:0000256" key="8">
    <source>
        <dbReference type="ARBA" id="ARBA00023136"/>
    </source>
</evidence>
<organism evidence="12 13">
    <name type="scientific">Ammoniphilus oxalaticus</name>
    <dbReference type="NCBI Taxonomy" id="66863"/>
    <lineage>
        <taxon>Bacteria</taxon>
        <taxon>Bacillati</taxon>
        <taxon>Bacillota</taxon>
        <taxon>Bacilli</taxon>
        <taxon>Bacillales</taxon>
        <taxon>Paenibacillaceae</taxon>
        <taxon>Aneurinibacillus group</taxon>
        <taxon>Ammoniphilus</taxon>
    </lineage>
</organism>
<dbReference type="SUPFAM" id="SSF52540">
    <property type="entry name" value="P-loop containing nucleoside triphosphate hydrolases"/>
    <property type="match status" value="1"/>
</dbReference>
<evidence type="ECO:0000256" key="2">
    <source>
        <dbReference type="ARBA" id="ARBA00022448"/>
    </source>
</evidence>
<dbReference type="Gene3D" id="1.20.1560.10">
    <property type="entry name" value="ABC transporter type 1, transmembrane domain"/>
    <property type="match status" value="1"/>
</dbReference>
<feature type="transmembrane region" description="Helical" evidence="9">
    <location>
        <begin position="156"/>
        <end position="179"/>
    </location>
</feature>
<evidence type="ECO:0000259" key="11">
    <source>
        <dbReference type="PROSITE" id="PS50929"/>
    </source>
</evidence>
<evidence type="ECO:0000313" key="13">
    <source>
        <dbReference type="Proteomes" id="UP000284219"/>
    </source>
</evidence>
<proteinExistence type="predicted"/>
<keyword evidence="5" id="KW-0547">Nucleotide-binding</keyword>
<evidence type="ECO:0000256" key="6">
    <source>
        <dbReference type="ARBA" id="ARBA00022840"/>
    </source>
</evidence>
<keyword evidence="7 9" id="KW-1133">Transmembrane helix</keyword>
<gene>
    <name evidence="12" type="ORF">BEP19_02610</name>
</gene>
<evidence type="ECO:0000256" key="4">
    <source>
        <dbReference type="ARBA" id="ARBA00022692"/>
    </source>
</evidence>
<dbReference type="SMART" id="SM00382">
    <property type="entry name" value="AAA"/>
    <property type="match status" value="1"/>
</dbReference>
<dbReference type="PROSITE" id="PS50929">
    <property type="entry name" value="ABC_TM1F"/>
    <property type="match status" value="1"/>
</dbReference>
<dbReference type="Pfam" id="PF00664">
    <property type="entry name" value="ABC_membrane"/>
    <property type="match status" value="1"/>
</dbReference>
<name>A0A419SNG2_9BACL</name>
<dbReference type="FunFam" id="3.40.50.300:FF:000221">
    <property type="entry name" value="Multidrug ABC transporter ATP-binding protein"/>
    <property type="match status" value="1"/>
</dbReference>
<feature type="transmembrane region" description="Helical" evidence="9">
    <location>
        <begin position="53"/>
        <end position="74"/>
    </location>
</feature>
<feature type="transmembrane region" description="Helical" evidence="9">
    <location>
        <begin position="20"/>
        <end position="41"/>
    </location>
</feature>
<dbReference type="GO" id="GO:0016887">
    <property type="term" value="F:ATP hydrolysis activity"/>
    <property type="evidence" value="ECO:0007669"/>
    <property type="project" value="InterPro"/>
</dbReference>
<dbReference type="PROSITE" id="PS50893">
    <property type="entry name" value="ABC_TRANSPORTER_2"/>
    <property type="match status" value="1"/>
</dbReference>
<keyword evidence="8 9" id="KW-0472">Membrane</keyword>
<evidence type="ECO:0000256" key="9">
    <source>
        <dbReference type="SAM" id="Phobius"/>
    </source>
</evidence>
<dbReference type="OrthoDB" id="9802264at2"/>
<keyword evidence="2" id="KW-0813">Transport</keyword>
<evidence type="ECO:0000259" key="10">
    <source>
        <dbReference type="PROSITE" id="PS50893"/>
    </source>
</evidence>
<dbReference type="PANTHER" id="PTHR43394">
    <property type="entry name" value="ATP-DEPENDENT PERMEASE MDL1, MITOCHONDRIAL"/>
    <property type="match status" value="1"/>
</dbReference>
<dbReference type="AlphaFoldDB" id="A0A419SNG2"/>
<dbReference type="InterPro" id="IPR014223">
    <property type="entry name" value="ABC_CydC/D"/>
</dbReference>
<dbReference type="GO" id="GO:0034775">
    <property type="term" value="P:glutathione transmembrane transport"/>
    <property type="evidence" value="ECO:0007669"/>
    <property type="project" value="InterPro"/>
</dbReference>
<keyword evidence="6" id="KW-0067">ATP-binding</keyword>
<comment type="caution">
    <text evidence="12">The sequence shown here is derived from an EMBL/GenBank/DDBJ whole genome shotgun (WGS) entry which is preliminary data.</text>
</comment>
<dbReference type="Proteomes" id="UP000284219">
    <property type="component" value="Unassembled WGS sequence"/>
</dbReference>
<dbReference type="EMBL" id="MCHY01000006">
    <property type="protein sequence ID" value="RKD25844.1"/>
    <property type="molecule type" value="Genomic_DNA"/>
</dbReference>
<protein>
    <submittedName>
        <fullName evidence="12">Thiol reductant ABC exporter subunit CydC</fullName>
    </submittedName>
</protein>
<dbReference type="PROSITE" id="PS00211">
    <property type="entry name" value="ABC_TRANSPORTER_1"/>
    <property type="match status" value="1"/>
</dbReference>
<dbReference type="InterPro" id="IPR017871">
    <property type="entry name" value="ABC_transporter-like_CS"/>
</dbReference>
<feature type="transmembrane region" description="Helical" evidence="9">
    <location>
        <begin position="240"/>
        <end position="261"/>
    </location>
</feature>
<evidence type="ECO:0000256" key="1">
    <source>
        <dbReference type="ARBA" id="ARBA00004651"/>
    </source>
</evidence>
<feature type="domain" description="ABC transporter" evidence="10">
    <location>
        <begin position="335"/>
        <end position="567"/>
    </location>
</feature>
<dbReference type="SUPFAM" id="SSF90123">
    <property type="entry name" value="ABC transporter transmembrane region"/>
    <property type="match status" value="1"/>
</dbReference>
<dbReference type="InterPro" id="IPR027417">
    <property type="entry name" value="P-loop_NTPase"/>
</dbReference>
<dbReference type="GO" id="GO:0045454">
    <property type="term" value="P:cell redox homeostasis"/>
    <property type="evidence" value="ECO:0007669"/>
    <property type="project" value="InterPro"/>
</dbReference>
<feature type="domain" description="ABC transmembrane type-1" evidence="11">
    <location>
        <begin position="17"/>
        <end position="301"/>
    </location>
</feature>
<keyword evidence="3" id="KW-1003">Cell membrane</keyword>
<dbReference type="InterPro" id="IPR039421">
    <property type="entry name" value="Type_1_exporter"/>
</dbReference>
<sequence length="577" mass="64489">MREWVLPYLNTNRGRMLVSVLLGVLGIGSGAMLLFISGYLISKSALQPVNIMVVYVPIVAVRAFSIGRAVFLYLESLVSHDIVLRILEKMRRKLYDILEPQALFLRSRYQTGDLLSVLSDDIEHLQNLYLRTIFPSVIGLAIYAIVVAVFGSFELIFGVIMALVLGVVVFLIPFLSFFFMRKHHQTRKKERQTLYGKLTDAIFGMADWQASGRTTEFLDEAVAQDAKMMRTERTIQGWHYLRDALTQLVIAVVIIMVVVWSGKQAEINVIAPTIIAAFALMIFSVTDALAPLSEAVERIPTYTDSVERIQAIERTDLPRNYRSGQAWADSRSAKIEIDNISYAYPNSSRDVIDQLSLTIESGEKIAILGRSGTGKSTLLKLLAGAIQPDFGSIRVNGQEMRSGFLSKAVSVLNQTPHLFSTSVANNIRMGRPSATDEDVMKVAEQAQLTTLIASLPDGLHTQMREMGHRFSGGERQRIAFARVLLQDTPIILVDEATIGLDPITEKNLIETMFAAAKDKTIIWVTHHLAGVDQMDKIIFMKEGNLSMQGSHRELMETNQHYKQLYTMDQGDSLQPSK</sequence>
<dbReference type="GO" id="GO:0015421">
    <property type="term" value="F:ABC-type oligopeptide transporter activity"/>
    <property type="evidence" value="ECO:0007669"/>
    <property type="project" value="TreeGrafter"/>
</dbReference>
<dbReference type="GO" id="GO:0005524">
    <property type="term" value="F:ATP binding"/>
    <property type="evidence" value="ECO:0007669"/>
    <property type="project" value="UniProtKB-KW"/>
</dbReference>
<dbReference type="InterPro" id="IPR036640">
    <property type="entry name" value="ABC1_TM_sf"/>
</dbReference>
<dbReference type="InterPro" id="IPR011527">
    <property type="entry name" value="ABC1_TM_dom"/>
</dbReference>
<comment type="subcellular location">
    <subcellularLocation>
        <location evidence="1">Cell membrane</location>
        <topology evidence="1">Multi-pass membrane protein</topology>
    </subcellularLocation>
</comment>
<feature type="transmembrane region" description="Helical" evidence="9">
    <location>
        <begin position="128"/>
        <end position="150"/>
    </location>
</feature>
<dbReference type="GO" id="GO:0005886">
    <property type="term" value="C:plasma membrane"/>
    <property type="evidence" value="ECO:0007669"/>
    <property type="project" value="UniProtKB-SubCell"/>
</dbReference>
<evidence type="ECO:0000256" key="7">
    <source>
        <dbReference type="ARBA" id="ARBA00022989"/>
    </source>
</evidence>